<name>A0A2H0V7X6_9BACT</name>
<protein>
    <submittedName>
        <fullName evidence="1">Uncharacterized protein</fullName>
    </submittedName>
</protein>
<evidence type="ECO:0000313" key="2">
    <source>
        <dbReference type="Proteomes" id="UP000229901"/>
    </source>
</evidence>
<accession>A0A2H0V7X6</accession>
<sequence>MSRAPDFTYNHFLLQYMKEKDIDPQNSTQIRDFAQKIRTRADYLMFALQMERGIAEKMLARLFLATGDRRFAPTTEAHLKYVKKYASEFGRKPSEFSIDNEMQEWLQQTADKFEQNRVLIKLLKKYQIGKPMGEMQKTAFSKHLRISRSNLSYYERFVFSIAEETKIKLFLAFGHPAFAPSDEEEENILQQLAPEIKLLPFVNVNDFAHLSSKTAKVCSPVKTKLPEVKQTTTDNSPNVQAVIKALIGSDDFWRELKNRAGSLEKQNSDQVEVKTEFVDTEVASAEFLQETDKMIKYTTARIQALAQMGNRREMAKGLKPALDQLEKSLATLFLNVRALRKTETGKGFLEILRQEGTFLNLWDPKEESDGEND</sequence>
<organism evidence="1 2">
    <name type="scientific">Candidatus Falkowbacteria bacterium CG10_big_fil_rev_8_21_14_0_10_39_11</name>
    <dbReference type="NCBI Taxonomy" id="1974565"/>
    <lineage>
        <taxon>Bacteria</taxon>
        <taxon>Candidatus Falkowiibacteriota</taxon>
    </lineage>
</organism>
<reference evidence="2" key="1">
    <citation type="submission" date="2017-09" db="EMBL/GenBank/DDBJ databases">
        <title>Depth-based differentiation of microbial function through sediment-hosted aquifers and enrichment of novel symbionts in the deep terrestrial subsurface.</title>
        <authorList>
            <person name="Probst A.J."/>
            <person name="Ladd B."/>
            <person name="Jarett J.K."/>
            <person name="Geller-Mcgrath D.E."/>
            <person name="Sieber C.M.K."/>
            <person name="Emerson J.B."/>
            <person name="Anantharaman K."/>
            <person name="Thomas B.C."/>
            <person name="Malmstrom R."/>
            <person name="Stieglmeier M."/>
            <person name="Klingl A."/>
            <person name="Woyke T."/>
            <person name="Ryan C.M."/>
            <person name="Banfield J.F."/>
        </authorList>
    </citation>
    <scope>NUCLEOTIDE SEQUENCE [LARGE SCALE GENOMIC DNA]</scope>
</reference>
<comment type="caution">
    <text evidence="1">The sequence shown here is derived from an EMBL/GenBank/DDBJ whole genome shotgun (WGS) entry which is preliminary data.</text>
</comment>
<evidence type="ECO:0000313" key="1">
    <source>
        <dbReference type="EMBL" id="PIR94479.1"/>
    </source>
</evidence>
<dbReference type="EMBL" id="PFAP01000005">
    <property type="protein sequence ID" value="PIR94479.1"/>
    <property type="molecule type" value="Genomic_DNA"/>
</dbReference>
<gene>
    <name evidence="1" type="ORF">COT97_01335</name>
</gene>
<dbReference type="AlphaFoldDB" id="A0A2H0V7X6"/>
<dbReference type="Proteomes" id="UP000229901">
    <property type="component" value="Unassembled WGS sequence"/>
</dbReference>
<proteinExistence type="predicted"/>